<protein>
    <recommendedName>
        <fullName evidence="3">Phosphoadenosine phosphosulphate reductase domain-containing protein</fullName>
    </recommendedName>
</protein>
<dbReference type="Proteomes" id="UP000620327">
    <property type="component" value="Unassembled WGS sequence"/>
</dbReference>
<evidence type="ECO:0000313" key="2">
    <source>
        <dbReference type="Proteomes" id="UP000620327"/>
    </source>
</evidence>
<dbReference type="AlphaFoldDB" id="A0A923S6V0"/>
<dbReference type="EMBL" id="JACOQI010000002">
    <property type="protein sequence ID" value="MBC5769478.1"/>
    <property type="molecule type" value="Genomic_DNA"/>
</dbReference>
<evidence type="ECO:0000313" key="1">
    <source>
        <dbReference type="EMBL" id="MBC5769478.1"/>
    </source>
</evidence>
<evidence type="ECO:0008006" key="3">
    <source>
        <dbReference type="Google" id="ProtNLM"/>
    </source>
</evidence>
<dbReference type="InterPro" id="IPR014729">
    <property type="entry name" value="Rossmann-like_a/b/a_fold"/>
</dbReference>
<proteinExistence type="predicted"/>
<dbReference type="RefSeq" id="WP_187013825.1">
    <property type="nucleotide sequence ID" value="NZ_JACOQI010000002.1"/>
</dbReference>
<comment type="caution">
    <text evidence="1">The sequence shown here is derived from an EMBL/GenBank/DDBJ whole genome shotgun (WGS) entry which is preliminary data.</text>
</comment>
<dbReference type="SUPFAM" id="SSF52402">
    <property type="entry name" value="Adenine nucleotide alpha hydrolases-like"/>
    <property type="match status" value="1"/>
</dbReference>
<gene>
    <name evidence="1" type="ORF">H8Z83_03975</name>
</gene>
<name>A0A923S6V0_9FIRM</name>
<organism evidence="1 2">
    <name type="scientific">Dysosmobacter segnis</name>
    <dbReference type="NCBI Taxonomy" id="2763042"/>
    <lineage>
        <taxon>Bacteria</taxon>
        <taxon>Bacillati</taxon>
        <taxon>Bacillota</taxon>
        <taxon>Clostridia</taxon>
        <taxon>Eubacteriales</taxon>
        <taxon>Oscillospiraceae</taxon>
        <taxon>Dysosmobacter</taxon>
    </lineage>
</organism>
<reference evidence="1" key="1">
    <citation type="submission" date="2020-08" db="EMBL/GenBank/DDBJ databases">
        <title>Genome public.</title>
        <authorList>
            <person name="Liu C."/>
            <person name="Sun Q."/>
        </authorList>
    </citation>
    <scope>NUCLEOTIDE SEQUENCE</scope>
    <source>
        <strain evidence="1">BX15</strain>
    </source>
</reference>
<keyword evidence="2" id="KW-1185">Reference proteome</keyword>
<accession>A0A923S6V0</accession>
<dbReference type="Gene3D" id="3.40.50.620">
    <property type="entry name" value="HUPs"/>
    <property type="match status" value="1"/>
</dbReference>
<sequence length="270" mass="30911">MKHIVCFSGGHSSAIAAVEVVRKFGAEDTILLNHDLCPRTEDADIKRFKKQVSDYLGVPITYANMPGWDVKDQFDVCMEIKAFKAGAQSTAFCTNRLKTEPFHKWLSEHYPANPPEVRDDISLVYGFDANEQHRIRRRVGIMAAMGYQTEYPLTWEVRTIHDIEEVGIERPKTYSIFNHANCTGCLKAGKQHWFVVYCLYPEIWEKAKLAEDTIGYSILKQGYLSDFETEFAKLKEKALPPTEKAKPQTFWAAARKLIKDDDDLPCECSF</sequence>